<evidence type="ECO:0000256" key="1">
    <source>
        <dbReference type="ARBA" id="ARBA00006484"/>
    </source>
</evidence>
<comment type="similarity">
    <text evidence="1">Belongs to the short-chain dehydrogenases/reductases (SDR) family.</text>
</comment>
<dbReference type="PANTHER" id="PTHR43618:SF18">
    <property type="entry name" value="SHORT CHAIN DEHYDROGENASE_REDUCTASE FAMILY (AFU_ORTHOLOGUE AFUA_5G12480)"/>
    <property type="match status" value="1"/>
</dbReference>
<evidence type="ECO:0000256" key="3">
    <source>
        <dbReference type="ARBA" id="ARBA00023002"/>
    </source>
</evidence>
<dbReference type="SUPFAM" id="SSF51735">
    <property type="entry name" value="NAD(P)-binding Rossmann-fold domains"/>
    <property type="match status" value="1"/>
</dbReference>
<evidence type="ECO:0000313" key="4">
    <source>
        <dbReference type="EMBL" id="KAJ5361704.1"/>
    </source>
</evidence>
<dbReference type="InterPro" id="IPR052178">
    <property type="entry name" value="Sec_Metab_Biosynth_SDR"/>
</dbReference>
<name>A0A9W9UYY4_PENBR</name>
<evidence type="ECO:0000256" key="2">
    <source>
        <dbReference type="ARBA" id="ARBA00022857"/>
    </source>
</evidence>
<dbReference type="CDD" id="cd05233">
    <property type="entry name" value="SDR_c"/>
    <property type="match status" value="1"/>
</dbReference>
<dbReference type="PANTHER" id="PTHR43618">
    <property type="entry name" value="7-ALPHA-HYDROXYSTEROID DEHYDROGENASE"/>
    <property type="match status" value="1"/>
</dbReference>
<dbReference type="Proteomes" id="UP001148299">
    <property type="component" value="Unassembled WGS sequence"/>
</dbReference>
<comment type="caution">
    <text evidence="4">The sequence shown here is derived from an EMBL/GenBank/DDBJ whole genome shotgun (WGS) entry which is preliminary data.</text>
</comment>
<evidence type="ECO:0000313" key="5">
    <source>
        <dbReference type="Proteomes" id="UP001148299"/>
    </source>
</evidence>
<dbReference type="Pfam" id="PF00106">
    <property type="entry name" value="adh_short"/>
    <property type="match status" value="1"/>
</dbReference>
<reference evidence="4" key="2">
    <citation type="journal article" date="2023" name="IMA Fungus">
        <title>Comparative genomic study of the Penicillium genus elucidates a diverse pangenome and 15 lateral gene transfer events.</title>
        <authorList>
            <person name="Petersen C."/>
            <person name="Sorensen T."/>
            <person name="Nielsen M.R."/>
            <person name="Sondergaard T.E."/>
            <person name="Sorensen J.L."/>
            <person name="Fitzpatrick D.A."/>
            <person name="Frisvad J.C."/>
            <person name="Nielsen K.L."/>
        </authorList>
    </citation>
    <scope>NUCLEOTIDE SEQUENCE</scope>
    <source>
        <strain evidence="4">IBT 35675</strain>
    </source>
</reference>
<proteinExistence type="inferred from homology"/>
<dbReference type="PRINTS" id="PR00081">
    <property type="entry name" value="GDHRDH"/>
</dbReference>
<keyword evidence="5" id="KW-1185">Reference proteome</keyword>
<keyword evidence="3" id="KW-0560">Oxidoreductase</keyword>
<reference evidence="4" key="1">
    <citation type="submission" date="2022-12" db="EMBL/GenBank/DDBJ databases">
        <authorList>
            <person name="Petersen C."/>
        </authorList>
    </citation>
    <scope>NUCLEOTIDE SEQUENCE</scope>
    <source>
        <strain evidence="4">IBT 35675</strain>
    </source>
</reference>
<sequence length="305" mass="32100">MSHLKASSLFSVQDRVAVITGGGSGLGRTMTRALAVNGASKIFILGRREISLGETISECDGSCAVIPVQCDITSRQSLERAYQAIEAQTTHIDIFFANSGTMGPPMPSPTSNKDGPSPPLNDACNELFSIPTEQFTDVLNVNVTGTYYSILAFLPLLQASNKRRSMPRIGSMSPPTAQVIITSSISAFLRQPTHSFAYNTSKAAVAHLATMLSASLAMYDIRVNSISPGLYNSEMSEPMLAAKAIQQGGISDGSFPRDIIPLSRGGSEEDLAGLIVWMASASGGYLNGANVITDGGWLGSATGGR</sequence>
<protein>
    <submittedName>
        <fullName evidence="4">Uncharacterized protein</fullName>
    </submittedName>
</protein>
<dbReference type="InterPro" id="IPR002347">
    <property type="entry name" value="SDR_fam"/>
</dbReference>
<dbReference type="InterPro" id="IPR020904">
    <property type="entry name" value="Sc_DH/Rdtase_CS"/>
</dbReference>
<dbReference type="GO" id="GO:0016491">
    <property type="term" value="F:oxidoreductase activity"/>
    <property type="evidence" value="ECO:0007669"/>
    <property type="project" value="UniProtKB-KW"/>
</dbReference>
<dbReference type="AlphaFoldDB" id="A0A9W9UYY4"/>
<keyword evidence="2" id="KW-0521">NADP</keyword>
<accession>A0A9W9UYY4</accession>
<dbReference type="InterPro" id="IPR036291">
    <property type="entry name" value="NAD(P)-bd_dom_sf"/>
</dbReference>
<gene>
    <name evidence="4" type="ORF">N7541_002548</name>
</gene>
<dbReference type="EMBL" id="JAPZBR010000002">
    <property type="protein sequence ID" value="KAJ5361704.1"/>
    <property type="molecule type" value="Genomic_DNA"/>
</dbReference>
<organism evidence="4 5">
    <name type="scientific">Penicillium brevicompactum</name>
    <dbReference type="NCBI Taxonomy" id="5074"/>
    <lineage>
        <taxon>Eukaryota</taxon>
        <taxon>Fungi</taxon>
        <taxon>Dikarya</taxon>
        <taxon>Ascomycota</taxon>
        <taxon>Pezizomycotina</taxon>
        <taxon>Eurotiomycetes</taxon>
        <taxon>Eurotiomycetidae</taxon>
        <taxon>Eurotiales</taxon>
        <taxon>Aspergillaceae</taxon>
        <taxon>Penicillium</taxon>
    </lineage>
</organism>
<dbReference type="Gene3D" id="3.40.50.720">
    <property type="entry name" value="NAD(P)-binding Rossmann-like Domain"/>
    <property type="match status" value="1"/>
</dbReference>
<dbReference type="PROSITE" id="PS00061">
    <property type="entry name" value="ADH_SHORT"/>
    <property type="match status" value="1"/>
</dbReference>